<dbReference type="EMBL" id="JAQQWM010000005">
    <property type="protein sequence ID" value="KAK8063738.1"/>
    <property type="molecule type" value="Genomic_DNA"/>
</dbReference>
<dbReference type="PANTHER" id="PTHR38117">
    <property type="entry name" value="NACHT AND WD40 DOMAIN PROTEIN"/>
    <property type="match status" value="1"/>
</dbReference>
<dbReference type="Proteomes" id="UP001446871">
    <property type="component" value="Unassembled WGS sequence"/>
</dbReference>
<reference evidence="2 3" key="1">
    <citation type="submission" date="2023-01" db="EMBL/GenBank/DDBJ databases">
        <title>Analysis of 21 Apiospora genomes using comparative genomics revels a genus with tremendous synthesis potential of carbohydrate active enzymes and secondary metabolites.</title>
        <authorList>
            <person name="Sorensen T."/>
        </authorList>
    </citation>
    <scope>NUCLEOTIDE SEQUENCE [LARGE SCALE GENOMIC DNA]</scope>
    <source>
        <strain evidence="2 3">CBS 83171</strain>
    </source>
</reference>
<name>A0ABR1V112_9PEZI</name>
<dbReference type="PANTHER" id="PTHR38117:SF1">
    <property type="entry name" value="DUF3074 DOMAIN-CONTAINING PROTEIN"/>
    <property type="match status" value="1"/>
</dbReference>
<evidence type="ECO:0000259" key="1">
    <source>
        <dbReference type="Pfam" id="PF23155"/>
    </source>
</evidence>
<dbReference type="InterPro" id="IPR055481">
    <property type="entry name" value="DUF7053"/>
</dbReference>
<protein>
    <recommendedName>
        <fullName evidence="1">DUF7053 domain-containing protein</fullName>
    </recommendedName>
</protein>
<accession>A0ABR1V112</accession>
<evidence type="ECO:0000313" key="2">
    <source>
        <dbReference type="EMBL" id="KAK8063738.1"/>
    </source>
</evidence>
<comment type="caution">
    <text evidence="2">The sequence shown here is derived from an EMBL/GenBank/DDBJ whole genome shotgun (WGS) entry which is preliminary data.</text>
</comment>
<sequence>MTKVSPSISTSGGLTREAAIEKLRDHAFFLHCDPYLVSFDAKPDPAWESYELPNDIKPLIKQVKVYAVKDKYENPIMGSDINSTYEFVDLADGIWIRVRSPMGTTMESTFTVREKGDGSGDLEVVQECDCKCNKALSSIVKKDLDKNYILVHANLTQRLGEV</sequence>
<evidence type="ECO:0000313" key="3">
    <source>
        <dbReference type="Proteomes" id="UP001446871"/>
    </source>
</evidence>
<keyword evidence="3" id="KW-1185">Reference proteome</keyword>
<dbReference type="Pfam" id="PF23155">
    <property type="entry name" value="DUF7053"/>
    <property type="match status" value="1"/>
</dbReference>
<proteinExistence type="predicted"/>
<feature type="domain" description="DUF7053" evidence="1">
    <location>
        <begin position="13"/>
        <end position="159"/>
    </location>
</feature>
<gene>
    <name evidence="2" type="ORF">PG996_008390</name>
</gene>
<organism evidence="2 3">
    <name type="scientific">Apiospora saccharicola</name>
    <dbReference type="NCBI Taxonomy" id="335842"/>
    <lineage>
        <taxon>Eukaryota</taxon>
        <taxon>Fungi</taxon>
        <taxon>Dikarya</taxon>
        <taxon>Ascomycota</taxon>
        <taxon>Pezizomycotina</taxon>
        <taxon>Sordariomycetes</taxon>
        <taxon>Xylariomycetidae</taxon>
        <taxon>Amphisphaeriales</taxon>
        <taxon>Apiosporaceae</taxon>
        <taxon>Apiospora</taxon>
    </lineage>
</organism>